<feature type="region of interest" description="Disordered" evidence="1">
    <location>
        <begin position="1"/>
        <end position="105"/>
    </location>
</feature>
<accession>A0ABD3MER3</accession>
<evidence type="ECO:0008006" key="4">
    <source>
        <dbReference type="Google" id="ProtNLM"/>
    </source>
</evidence>
<dbReference type="Pfam" id="PF08576">
    <property type="entry name" value="DUF1764"/>
    <property type="match status" value="1"/>
</dbReference>
<protein>
    <recommendedName>
        <fullName evidence="4">Pre-mRNA-splicing factor CWC26</fullName>
    </recommendedName>
</protein>
<evidence type="ECO:0000313" key="3">
    <source>
        <dbReference type="Proteomes" id="UP001530293"/>
    </source>
</evidence>
<dbReference type="InterPro" id="IPR013885">
    <property type="entry name" value="DUF1764_euk"/>
</dbReference>
<keyword evidence="3" id="KW-1185">Reference proteome</keyword>
<proteinExistence type="predicted"/>
<evidence type="ECO:0000313" key="2">
    <source>
        <dbReference type="EMBL" id="KAL3762595.1"/>
    </source>
</evidence>
<name>A0ABD3MER3_9STRA</name>
<dbReference type="EMBL" id="JALLBG020000132">
    <property type="protein sequence ID" value="KAL3762595.1"/>
    <property type="molecule type" value="Genomic_DNA"/>
</dbReference>
<feature type="compositionally biased region" description="Basic and acidic residues" evidence="1">
    <location>
        <begin position="41"/>
        <end position="60"/>
    </location>
</feature>
<feature type="compositionally biased region" description="Polar residues" evidence="1">
    <location>
        <begin position="15"/>
        <end position="24"/>
    </location>
</feature>
<feature type="compositionally biased region" description="Low complexity" evidence="1">
    <location>
        <begin position="79"/>
        <end position="92"/>
    </location>
</feature>
<reference evidence="2 3" key="1">
    <citation type="submission" date="2024-10" db="EMBL/GenBank/DDBJ databases">
        <title>Updated reference genomes for cyclostephanoid diatoms.</title>
        <authorList>
            <person name="Roberts W.R."/>
            <person name="Alverson A.J."/>
        </authorList>
    </citation>
    <scope>NUCLEOTIDE SEQUENCE [LARGE SCALE GENOMIC DNA]</scope>
    <source>
        <strain evidence="2 3">AJA232-27</strain>
    </source>
</reference>
<sequence length="191" mass="20721">MAKSNDSSKAKPSKKSTNVPITSKPQKRGLDEIDNLFAQKKQSDKELREKAIQEKEASKLERKRRKQARLEEEADEIALRGSSSLTTTASAAAGGGGAAVGKRKGDAVAPASLFEKATKLPSLTYSRVDVEQLDKDKDKWATDGLGGVFNGEGFTGRRDDGGHRVFKAHLMNKKGFGQSPDCPFDCNCCFI</sequence>
<dbReference type="Proteomes" id="UP001530293">
    <property type="component" value="Unassembled WGS sequence"/>
</dbReference>
<dbReference type="AlphaFoldDB" id="A0ABD3MER3"/>
<comment type="caution">
    <text evidence="2">The sequence shown here is derived from an EMBL/GenBank/DDBJ whole genome shotgun (WGS) entry which is preliminary data.</text>
</comment>
<gene>
    <name evidence="2" type="ORF">ACHAWU_005798</name>
</gene>
<organism evidence="2 3">
    <name type="scientific">Discostella pseudostelligera</name>
    <dbReference type="NCBI Taxonomy" id="259834"/>
    <lineage>
        <taxon>Eukaryota</taxon>
        <taxon>Sar</taxon>
        <taxon>Stramenopiles</taxon>
        <taxon>Ochrophyta</taxon>
        <taxon>Bacillariophyta</taxon>
        <taxon>Coscinodiscophyceae</taxon>
        <taxon>Thalassiosirophycidae</taxon>
        <taxon>Stephanodiscales</taxon>
        <taxon>Stephanodiscaceae</taxon>
        <taxon>Discostella</taxon>
    </lineage>
</organism>
<evidence type="ECO:0000256" key="1">
    <source>
        <dbReference type="SAM" id="MobiDB-lite"/>
    </source>
</evidence>